<dbReference type="InterPro" id="IPR012672">
    <property type="entry name" value="T3SS_YscX"/>
</dbReference>
<dbReference type="RefSeq" id="WP_166952945.1">
    <property type="nucleotide sequence ID" value="NZ_JAASQI010000005.1"/>
</dbReference>
<dbReference type="Pfam" id="PF09474">
    <property type="entry name" value="Type_III_YscX"/>
    <property type="match status" value="1"/>
</dbReference>
<sequence>MRIKNLDTGIESISRWRVDDEFHLPDEPGQAAAYLPVYRPLHEVLNRPTLDERLPDLLQPAAVDPELMEPARLADARVDVRTLLAQHAAAAAGARKTAFERALDLIDRDLLLDSEVRASLAALFRG</sequence>
<comment type="caution">
    <text evidence="1">The sequence shown here is derived from an EMBL/GenBank/DDBJ whole genome shotgun (WGS) entry which is preliminary data.</text>
</comment>
<accession>A0ABX0UZZ4</accession>
<gene>
    <name evidence="1" type="ORF">FHS82_002374</name>
</gene>
<reference evidence="1 2" key="1">
    <citation type="submission" date="2020-03" db="EMBL/GenBank/DDBJ databases">
        <title>Genomic Encyclopedia of Type Strains, Phase IV (KMG-IV): sequencing the most valuable type-strain genomes for metagenomic binning, comparative biology and taxonomic classification.</title>
        <authorList>
            <person name="Goeker M."/>
        </authorList>
    </citation>
    <scope>NUCLEOTIDE SEQUENCE [LARGE SCALE GENOMIC DNA]</scope>
    <source>
        <strain evidence="1 2">DSM 103870</strain>
    </source>
</reference>
<organism evidence="1 2">
    <name type="scientific">Pseudochelatococcus lubricantis</name>
    <dbReference type="NCBI Taxonomy" id="1538102"/>
    <lineage>
        <taxon>Bacteria</taxon>
        <taxon>Pseudomonadati</taxon>
        <taxon>Pseudomonadota</taxon>
        <taxon>Alphaproteobacteria</taxon>
        <taxon>Hyphomicrobiales</taxon>
        <taxon>Chelatococcaceae</taxon>
        <taxon>Pseudochelatococcus</taxon>
    </lineage>
</organism>
<dbReference type="Proteomes" id="UP001429580">
    <property type="component" value="Unassembled WGS sequence"/>
</dbReference>
<name>A0ABX0UZZ4_9HYPH</name>
<evidence type="ECO:0000313" key="1">
    <source>
        <dbReference type="EMBL" id="NIJ58526.1"/>
    </source>
</evidence>
<dbReference type="EMBL" id="JAASQI010000005">
    <property type="protein sequence ID" value="NIJ58526.1"/>
    <property type="molecule type" value="Genomic_DNA"/>
</dbReference>
<keyword evidence="2" id="KW-1185">Reference proteome</keyword>
<protein>
    <submittedName>
        <fullName evidence="1">Uncharacterized protein</fullName>
    </submittedName>
</protein>
<evidence type="ECO:0000313" key="2">
    <source>
        <dbReference type="Proteomes" id="UP001429580"/>
    </source>
</evidence>
<proteinExistence type="predicted"/>